<dbReference type="Pfam" id="PF17755">
    <property type="entry name" value="UvrA_DNA-bind"/>
    <property type="match status" value="1"/>
</dbReference>
<dbReference type="GO" id="GO:0006281">
    <property type="term" value="P:DNA repair"/>
    <property type="evidence" value="ECO:0007669"/>
    <property type="project" value="UniProtKB-KW"/>
</dbReference>
<dbReference type="GO" id="GO:0005524">
    <property type="term" value="F:ATP binding"/>
    <property type="evidence" value="ECO:0007669"/>
    <property type="project" value="UniProtKB-KW"/>
</dbReference>
<keyword evidence="10" id="KW-0067">ATP-binding</keyword>
<keyword evidence="8" id="KW-0863">Zinc-finger</keyword>
<dbReference type="SMART" id="SM00382">
    <property type="entry name" value="AAA"/>
    <property type="match status" value="2"/>
</dbReference>
<keyword evidence="12" id="KW-0238">DNA-binding</keyword>
<evidence type="ECO:0000256" key="16">
    <source>
        <dbReference type="ARBA" id="ARBA00042156"/>
    </source>
</evidence>
<evidence type="ECO:0000256" key="2">
    <source>
        <dbReference type="ARBA" id="ARBA00022490"/>
    </source>
</evidence>
<keyword evidence="3" id="KW-0479">Metal-binding</keyword>
<evidence type="ECO:0000256" key="9">
    <source>
        <dbReference type="ARBA" id="ARBA00022833"/>
    </source>
</evidence>
<sequence length="824" mass="88481">MSHMDGTPDGDVITVVGARTHNLRNVSVTFPKNRIVAFTGVSGSGKTSLAIDTVHAEAQLRYLNGVSLFFRQFISPRNRPQVDRISGLGATLAVDQRRLNRNPRSTLGSVTGVDDFLGLLFARMPALGPEAREFPELRGLTSAYFDRYSMEGRCKTCGGMGVEVRPAEDRIVTRPDLPLLAGAGTWFDRANSGEFWALPALAERYGADLALPWRELPEEFRRAVLHGTGDGPITYKITTRQRKAGAEVTVERSVPLRGAVSEVSRLHDAAGTDAAREHYARFMRRTECPRCGGTGFGEVGLTVRLAGLTYPEVIRLPVEDLRGWVDTIEPTLTPTQRKVAGDILPGLARRVRLMVELGLGHLQVTRSAPSMSGGELQRARITAQLNTDLTGIVFVLDEPGAGLHPADKHPLREILHDLRDAGNTVLLVEHDPELIALADWVVDLGPGAGREGGRLVASAPPWELSRDERSITGAYLGGRGPRVRRTRRSDPATTPRLGLIGVQAHNVRLDRVDIPLHALTCITGVSGSGKSSLLHEALGASLEAVLRGERPRAVARIEGAGLLDWVTVVDQNPIGRTPRSSPATYTKAFDTIRRLYASTPEARSRGLGAGAFSFNSRGGRCEACAGYGRRQVDMHFMPDMWVGCDVCEGRRFTPELLAVTYRGKAVDEVLDMTVDEAAEFFGERADLAATLRAAQQAGLGYLRLGQSATELSGGEAQRLKLANAILLGGGSRGRGLVILDEPVTGLHPSDVQRVVDAFDTLLAGGNSVVIAEHDLHVAACADWIIDMGPGAGDRGGRIVNEGPPATIAAGPGVTAGYLRPLLAG</sequence>
<protein>
    <recommendedName>
        <fullName evidence="15">UvrABC system protein A</fullName>
    </recommendedName>
    <alternativeName>
        <fullName evidence="16">Excinuclease ABC subunit A</fullName>
    </alternativeName>
</protein>
<accession>A0A1I3I3M3</accession>
<comment type="similarity">
    <text evidence="14">Belongs to the ABC transporter superfamily. UvrA family.</text>
</comment>
<evidence type="ECO:0000256" key="13">
    <source>
        <dbReference type="ARBA" id="ARBA00023204"/>
    </source>
</evidence>
<evidence type="ECO:0000256" key="5">
    <source>
        <dbReference type="ARBA" id="ARBA00022741"/>
    </source>
</evidence>
<organism evidence="19 20">
    <name type="scientific">Streptosporangium canum</name>
    <dbReference type="NCBI Taxonomy" id="324952"/>
    <lineage>
        <taxon>Bacteria</taxon>
        <taxon>Bacillati</taxon>
        <taxon>Actinomycetota</taxon>
        <taxon>Actinomycetes</taxon>
        <taxon>Streptosporangiales</taxon>
        <taxon>Streptosporangiaceae</taxon>
        <taxon>Streptosporangium</taxon>
    </lineage>
</organism>
<dbReference type="SUPFAM" id="SSF52540">
    <property type="entry name" value="P-loop containing nucleoside triphosphate hydrolases"/>
    <property type="match status" value="2"/>
</dbReference>
<keyword evidence="4" id="KW-0677">Repeat</keyword>
<dbReference type="InterPro" id="IPR003593">
    <property type="entry name" value="AAA+_ATPase"/>
</dbReference>
<evidence type="ECO:0000256" key="3">
    <source>
        <dbReference type="ARBA" id="ARBA00022723"/>
    </source>
</evidence>
<name>A0A1I3I3M3_9ACTN</name>
<dbReference type="InterPro" id="IPR027417">
    <property type="entry name" value="P-loop_NTPase"/>
</dbReference>
<evidence type="ECO:0000256" key="10">
    <source>
        <dbReference type="ARBA" id="ARBA00022840"/>
    </source>
</evidence>
<keyword evidence="11" id="KW-0267">Excision nuclease</keyword>
<evidence type="ECO:0000313" key="19">
    <source>
        <dbReference type="EMBL" id="SFI42566.1"/>
    </source>
</evidence>
<dbReference type="GO" id="GO:0005737">
    <property type="term" value="C:cytoplasm"/>
    <property type="evidence" value="ECO:0007669"/>
    <property type="project" value="UniProtKB-SubCell"/>
</dbReference>
<dbReference type="PANTHER" id="PTHR43152:SF1">
    <property type="entry name" value="UVRA PROTEIN"/>
    <property type="match status" value="1"/>
</dbReference>
<dbReference type="InterPro" id="IPR041552">
    <property type="entry name" value="UvrA_DNA-bd"/>
</dbReference>
<dbReference type="Gene3D" id="3.40.50.300">
    <property type="entry name" value="P-loop containing nucleotide triphosphate hydrolases"/>
    <property type="match status" value="2"/>
</dbReference>
<evidence type="ECO:0000256" key="14">
    <source>
        <dbReference type="ARBA" id="ARBA00038000"/>
    </source>
</evidence>
<evidence type="ECO:0000256" key="12">
    <source>
        <dbReference type="ARBA" id="ARBA00023125"/>
    </source>
</evidence>
<dbReference type="Proteomes" id="UP000199111">
    <property type="component" value="Unassembled WGS sequence"/>
</dbReference>
<dbReference type="GO" id="GO:0008270">
    <property type="term" value="F:zinc ion binding"/>
    <property type="evidence" value="ECO:0007669"/>
    <property type="project" value="UniProtKB-KW"/>
</dbReference>
<dbReference type="PROSITE" id="PS50893">
    <property type="entry name" value="ABC_TRANSPORTER_2"/>
    <property type="match status" value="1"/>
</dbReference>
<feature type="domain" description="ABC transporter" evidence="18">
    <location>
        <begin position="261"/>
        <end position="471"/>
    </location>
</feature>
<feature type="region of interest" description="Disordered" evidence="17">
    <location>
        <begin position="475"/>
        <end position="494"/>
    </location>
</feature>
<evidence type="ECO:0000256" key="7">
    <source>
        <dbReference type="ARBA" id="ARBA00022769"/>
    </source>
</evidence>
<evidence type="ECO:0000256" key="8">
    <source>
        <dbReference type="ARBA" id="ARBA00022771"/>
    </source>
</evidence>
<reference evidence="20" key="1">
    <citation type="submission" date="2016-10" db="EMBL/GenBank/DDBJ databases">
        <authorList>
            <person name="Varghese N."/>
            <person name="Submissions S."/>
        </authorList>
    </citation>
    <scope>NUCLEOTIDE SEQUENCE [LARGE SCALE GENOMIC DNA]</scope>
    <source>
        <strain evidence="20">CGMCC 4.2126</strain>
    </source>
</reference>
<evidence type="ECO:0000256" key="1">
    <source>
        <dbReference type="ARBA" id="ARBA00004496"/>
    </source>
</evidence>
<dbReference type="InterPro" id="IPR017871">
    <property type="entry name" value="ABC_transporter-like_CS"/>
</dbReference>
<evidence type="ECO:0000256" key="17">
    <source>
        <dbReference type="SAM" id="MobiDB-lite"/>
    </source>
</evidence>
<dbReference type="Gene3D" id="1.20.1580.10">
    <property type="entry name" value="ABC transporter ATPase like domain"/>
    <property type="match status" value="2"/>
</dbReference>
<gene>
    <name evidence="19" type="ORF">SAMN05216275_103127</name>
</gene>
<dbReference type="PANTHER" id="PTHR43152">
    <property type="entry name" value="UVRABC SYSTEM PROTEIN A"/>
    <property type="match status" value="1"/>
</dbReference>
<dbReference type="PROSITE" id="PS00211">
    <property type="entry name" value="ABC_TRANSPORTER_1"/>
    <property type="match status" value="1"/>
</dbReference>
<keyword evidence="9" id="KW-0862">Zinc</keyword>
<evidence type="ECO:0000256" key="15">
    <source>
        <dbReference type="ARBA" id="ARBA00039316"/>
    </source>
</evidence>
<dbReference type="GO" id="GO:0004518">
    <property type="term" value="F:nuclease activity"/>
    <property type="evidence" value="ECO:0007669"/>
    <property type="project" value="UniProtKB-KW"/>
</dbReference>
<proteinExistence type="inferred from homology"/>
<dbReference type="GO" id="GO:0016887">
    <property type="term" value="F:ATP hydrolysis activity"/>
    <property type="evidence" value="ECO:0007669"/>
    <property type="project" value="InterPro"/>
</dbReference>
<dbReference type="GO" id="GO:0003677">
    <property type="term" value="F:DNA binding"/>
    <property type="evidence" value="ECO:0007669"/>
    <property type="project" value="UniProtKB-KW"/>
</dbReference>
<dbReference type="AlphaFoldDB" id="A0A1I3I3M3"/>
<evidence type="ECO:0000256" key="11">
    <source>
        <dbReference type="ARBA" id="ARBA00022881"/>
    </source>
</evidence>
<evidence type="ECO:0000256" key="6">
    <source>
        <dbReference type="ARBA" id="ARBA00022763"/>
    </source>
</evidence>
<evidence type="ECO:0000313" key="20">
    <source>
        <dbReference type="Proteomes" id="UP000199111"/>
    </source>
</evidence>
<dbReference type="EMBL" id="FOQY01000003">
    <property type="protein sequence ID" value="SFI42566.1"/>
    <property type="molecule type" value="Genomic_DNA"/>
</dbReference>
<evidence type="ECO:0000256" key="4">
    <source>
        <dbReference type="ARBA" id="ARBA00022737"/>
    </source>
</evidence>
<keyword evidence="20" id="KW-1185">Reference proteome</keyword>
<evidence type="ECO:0000259" key="18">
    <source>
        <dbReference type="PROSITE" id="PS50893"/>
    </source>
</evidence>
<keyword evidence="7" id="KW-0228">DNA excision</keyword>
<keyword evidence="2" id="KW-0963">Cytoplasm</keyword>
<comment type="subcellular location">
    <subcellularLocation>
        <location evidence="1">Cytoplasm</location>
    </subcellularLocation>
</comment>
<keyword evidence="5" id="KW-0547">Nucleotide-binding</keyword>
<dbReference type="Gene3D" id="1.10.8.280">
    <property type="entry name" value="ABC transporter ATPase domain-like"/>
    <property type="match status" value="1"/>
</dbReference>
<dbReference type="InterPro" id="IPR003439">
    <property type="entry name" value="ABC_transporter-like_ATP-bd"/>
</dbReference>
<keyword evidence="13" id="KW-0234">DNA repair</keyword>
<keyword evidence="6" id="KW-0227">DNA damage</keyword>